<dbReference type="CDD" id="cd08070">
    <property type="entry name" value="MPN_like"/>
    <property type="match status" value="1"/>
</dbReference>
<dbReference type="GO" id="GO:0008235">
    <property type="term" value="F:metalloexopeptidase activity"/>
    <property type="evidence" value="ECO:0007669"/>
    <property type="project" value="TreeGrafter"/>
</dbReference>
<reference evidence="7 8" key="1">
    <citation type="submission" date="2018-10" db="EMBL/GenBank/DDBJ databases">
        <title>Genomic Encyclopedia of Archaeal and Bacterial Type Strains, Phase II (KMG-II): from individual species to whole genera.</title>
        <authorList>
            <person name="Goeker M."/>
        </authorList>
    </citation>
    <scope>NUCLEOTIDE SEQUENCE [LARGE SCALE GENOMIC DNA]</scope>
    <source>
        <strain evidence="7 8">DSM 16510</strain>
    </source>
</reference>
<dbReference type="InterPro" id="IPR037518">
    <property type="entry name" value="MPN"/>
</dbReference>
<name>A0A497XQS3_9AQUI</name>
<dbReference type="EMBL" id="RCCJ01000001">
    <property type="protein sequence ID" value="RLJ70510.1"/>
    <property type="molecule type" value="Genomic_DNA"/>
</dbReference>
<dbReference type="SMART" id="SM00232">
    <property type="entry name" value="JAB_MPN"/>
    <property type="match status" value="1"/>
</dbReference>
<dbReference type="AlphaFoldDB" id="A0A497XQS3"/>
<protein>
    <submittedName>
        <fullName evidence="7">Proteasome lid subunit RPN8/RPN11</fullName>
    </submittedName>
</protein>
<dbReference type="GO" id="GO:0000502">
    <property type="term" value="C:proteasome complex"/>
    <property type="evidence" value="ECO:0007669"/>
    <property type="project" value="UniProtKB-KW"/>
</dbReference>
<keyword evidence="2" id="KW-0479">Metal-binding</keyword>
<evidence type="ECO:0000259" key="6">
    <source>
        <dbReference type="PROSITE" id="PS50249"/>
    </source>
</evidence>
<dbReference type="OrthoDB" id="9802958at2"/>
<feature type="domain" description="MPN" evidence="6">
    <location>
        <begin position="2"/>
        <end position="128"/>
    </location>
</feature>
<dbReference type="GO" id="GO:0008270">
    <property type="term" value="F:zinc ion binding"/>
    <property type="evidence" value="ECO:0007669"/>
    <property type="project" value="TreeGrafter"/>
</dbReference>
<dbReference type="GO" id="GO:0006508">
    <property type="term" value="P:proteolysis"/>
    <property type="evidence" value="ECO:0007669"/>
    <property type="project" value="UniProtKB-KW"/>
</dbReference>
<comment type="caution">
    <text evidence="7">The sequence shown here is derived from an EMBL/GenBank/DDBJ whole genome shotgun (WGS) entry which is preliminary data.</text>
</comment>
<keyword evidence="4" id="KW-0862">Zinc</keyword>
<keyword evidence="5" id="KW-0482">Metalloprotease</keyword>
<dbReference type="Proteomes" id="UP000267841">
    <property type="component" value="Unassembled WGS sequence"/>
</dbReference>
<dbReference type="FunFam" id="3.40.140.10:FF:000085">
    <property type="entry name" value="Mov34/MPN/PAD-1 family protein"/>
    <property type="match status" value="1"/>
</dbReference>
<dbReference type="Gene3D" id="3.40.140.10">
    <property type="entry name" value="Cytidine Deaminase, domain 2"/>
    <property type="match status" value="1"/>
</dbReference>
<proteinExistence type="predicted"/>
<dbReference type="Pfam" id="PF14464">
    <property type="entry name" value="Prok-JAB"/>
    <property type="match status" value="1"/>
</dbReference>
<dbReference type="InterPro" id="IPR028090">
    <property type="entry name" value="JAB_dom_prok"/>
</dbReference>
<accession>A0A497XQS3</accession>
<dbReference type="RefSeq" id="WP_121010265.1">
    <property type="nucleotide sequence ID" value="NZ_RCCJ01000001.1"/>
</dbReference>
<evidence type="ECO:0000256" key="4">
    <source>
        <dbReference type="ARBA" id="ARBA00022833"/>
    </source>
</evidence>
<evidence type="ECO:0000256" key="5">
    <source>
        <dbReference type="ARBA" id="ARBA00023049"/>
    </source>
</evidence>
<keyword evidence="8" id="KW-1185">Reference proteome</keyword>
<evidence type="ECO:0000313" key="7">
    <source>
        <dbReference type="EMBL" id="RLJ70510.1"/>
    </source>
</evidence>
<dbReference type="PANTHER" id="PTHR34858">
    <property type="entry name" value="CYSO-CYSTEINE PEPTIDASE"/>
    <property type="match status" value="1"/>
</dbReference>
<evidence type="ECO:0000256" key="1">
    <source>
        <dbReference type="ARBA" id="ARBA00022670"/>
    </source>
</evidence>
<organism evidence="7 8">
    <name type="scientific">Hydrogenivirga caldilitoris</name>
    <dbReference type="NCBI Taxonomy" id="246264"/>
    <lineage>
        <taxon>Bacteria</taxon>
        <taxon>Pseudomonadati</taxon>
        <taxon>Aquificota</taxon>
        <taxon>Aquificia</taxon>
        <taxon>Aquificales</taxon>
        <taxon>Aquificaceae</taxon>
        <taxon>Hydrogenivirga</taxon>
    </lineage>
</organism>
<gene>
    <name evidence="7" type="ORF">BCF55_0785</name>
</gene>
<dbReference type="PANTHER" id="PTHR34858:SF1">
    <property type="entry name" value="CYSO-CYSTEINE PEPTIDASE"/>
    <property type="match status" value="1"/>
</dbReference>
<dbReference type="InterPro" id="IPR051929">
    <property type="entry name" value="VirAsm_ModProt"/>
</dbReference>
<keyword evidence="7" id="KW-0647">Proteasome</keyword>
<sequence length="139" mass="16077">MLRIRKRALDRILAQAEKDYPYETCGLLLGKSEGDVRTVFGAYETPNANPDRKNDRYEIDPKDYMKAEDKAKEFGLEIVGVYHSHPDHPDRPSQFDEERAFEGLSYIIISVQRGKATSYRSWELVDGKFREEAIEVFGN</sequence>
<keyword evidence="3" id="KW-0378">Hydrolase</keyword>
<evidence type="ECO:0000256" key="3">
    <source>
        <dbReference type="ARBA" id="ARBA00022801"/>
    </source>
</evidence>
<dbReference type="InterPro" id="IPR000555">
    <property type="entry name" value="JAMM/MPN+_dom"/>
</dbReference>
<evidence type="ECO:0000256" key="2">
    <source>
        <dbReference type="ARBA" id="ARBA00022723"/>
    </source>
</evidence>
<dbReference type="PROSITE" id="PS50249">
    <property type="entry name" value="MPN"/>
    <property type="match status" value="1"/>
</dbReference>
<keyword evidence="1" id="KW-0645">Protease</keyword>
<evidence type="ECO:0000313" key="8">
    <source>
        <dbReference type="Proteomes" id="UP000267841"/>
    </source>
</evidence>
<dbReference type="SUPFAM" id="SSF102712">
    <property type="entry name" value="JAB1/MPN domain"/>
    <property type="match status" value="1"/>
</dbReference>